<keyword evidence="3" id="KW-0326">Glycosidase</keyword>
<evidence type="ECO:0000256" key="1">
    <source>
        <dbReference type="ARBA" id="ARBA00008061"/>
    </source>
</evidence>
<dbReference type="RefSeq" id="WP_006710998.1">
    <property type="nucleotide sequence ID" value="NZ_AFWF01000040.1"/>
</dbReference>
<dbReference type="AlphaFoldDB" id="F9RYS2"/>
<dbReference type="InterPro" id="IPR017853">
    <property type="entry name" value="GH"/>
</dbReference>
<accession>F9RYS2</accession>
<dbReference type="InterPro" id="IPR045857">
    <property type="entry name" value="O16G_dom_2"/>
</dbReference>
<name>F9RYS2_9VIBR</name>
<gene>
    <name evidence="5" type="ORF">VII00023_11856</name>
</gene>
<dbReference type="Pfam" id="PF00128">
    <property type="entry name" value="Alpha-amylase"/>
    <property type="match status" value="1"/>
</dbReference>
<evidence type="ECO:0000313" key="6">
    <source>
        <dbReference type="Proteomes" id="UP000004605"/>
    </source>
</evidence>
<dbReference type="InterPro" id="IPR013780">
    <property type="entry name" value="Glyco_hydro_b"/>
</dbReference>
<dbReference type="CDD" id="cd11333">
    <property type="entry name" value="AmyAc_SI_OligoGlu_DGase"/>
    <property type="match status" value="1"/>
</dbReference>
<dbReference type="InterPro" id="IPR006047">
    <property type="entry name" value="GH13_cat_dom"/>
</dbReference>
<keyword evidence="6" id="KW-1185">Reference proteome</keyword>
<evidence type="ECO:0000256" key="2">
    <source>
        <dbReference type="ARBA" id="ARBA00022801"/>
    </source>
</evidence>
<evidence type="ECO:0000256" key="3">
    <source>
        <dbReference type="ARBA" id="ARBA00023295"/>
    </source>
</evidence>
<dbReference type="SMART" id="SM00642">
    <property type="entry name" value="Aamy"/>
    <property type="match status" value="1"/>
</dbReference>
<dbReference type="PANTHER" id="PTHR10357:SF179">
    <property type="entry name" value="NEUTRAL AND BASIC AMINO ACID TRANSPORT PROTEIN RBAT"/>
    <property type="match status" value="1"/>
</dbReference>
<dbReference type="FunFam" id="3.20.20.80:FF:000064">
    <property type="entry name" value="Oligo-1,6-glucosidase"/>
    <property type="match status" value="2"/>
</dbReference>
<sequence length="528" mass="61457">MHPWVKNSVVYQIYPRSFNDSNSDGIGDLQGIICKLDYLVELGINTIWLSPIYESPCDDNGYDISHYQSILKDFGTMEDFDYLLAECHKRDIKLVMDLVINHCSDEHEWFVESRKSRDNPYSDYFHWVDEPNSWKSVFGGSAWEWCKERQQYYLHIFSKKQPDLNWSNKNLRDEINAMITWWLDKGVDGFRVDAISFLEKPQDFANFPDQDVFATLPCNNEKVGHEYIRSFMEQIHQRGAFSVGEINAVNTDEVLRYTLPERGEFQMSIVFVPPEVEVFHSDLIGYYKQQIERRIQLQQQGVWDAVFLSNHDKPRQVSLFGNDEKYWQQSAKALAVLNLTQYGTPFLYQGEEIGMTNCYFDTIEQYNDIDTVNKYNELIQQGHSANDALETVKVASRDNARTPMQWNGGQYAGFSDVKPWLDVNINKDQINVSSQEADESSILNFYKKLLGMRKESNCLKFGRTVLLPSHPKVIMFERLYEEEKITVTINLSDETQAVNYDFSRCEHILGQDISDSIEPFGYSVCRGV</sequence>
<evidence type="ECO:0000259" key="4">
    <source>
        <dbReference type="SMART" id="SM00642"/>
    </source>
</evidence>
<dbReference type="SUPFAM" id="SSF51011">
    <property type="entry name" value="Glycosyl hydrolase domain"/>
    <property type="match status" value="1"/>
</dbReference>
<proteinExistence type="inferred from homology"/>
<dbReference type="Gene3D" id="2.60.40.1180">
    <property type="entry name" value="Golgi alpha-mannosidase II"/>
    <property type="match status" value="1"/>
</dbReference>
<dbReference type="FunFam" id="3.90.400.10:FF:000002">
    <property type="entry name" value="Sucrose isomerase"/>
    <property type="match status" value="1"/>
</dbReference>
<dbReference type="Proteomes" id="UP000004605">
    <property type="component" value="Unassembled WGS sequence"/>
</dbReference>
<dbReference type="OrthoDB" id="9805159at2"/>
<dbReference type="PANTHER" id="PTHR10357">
    <property type="entry name" value="ALPHA-AMYLASE FAMILY MEMBER"/>
    <property type="match status" value="1"/>
</dbReference>
<dbReference type="SUPFAM" id="SSF51445">
    <property type="entry name" value="(Trans)glycosidases"/>
    <property type="match status" value="1"/>
</dbReference>
<dbReference type="GO" id="GO:0009313">
    <property type="term" value="P:oligosaccharide catabolic process"/>
    <property type="evidence" value="ECO:0007669"/>
    <property type="project" value="TreeGrafter"/>
</dbReference>
<comment type="caution">
    <text evidence="5">The sequence shown here is derived from an EMBL/GenBank/DDBJ whole genome shotgun (WGS) entry which is preliminary data.</text>
</comment>
<dbReference type="EMBL" id="AFWF01000040">
    <property type="protein sequence ID" value="EGU46282.1"/>
    <property type="molecule type" value="Genomic_DNA"/>
</dbReference>
<organism evidence="5 6">
    <name type="scientific">Vibrio ichthyoenteri ATCC 700023</name>
    <dbReference type="NCBI Taxonomy" id="870968"/>
    <lineage>
        <taxon>Bacteria</taxon>
        <taxon>Pseudomonadati</taxon>
        <taxon>Pseudomonadota</taxon>
        <taxon>Gammaproteobacteria</taxon>
        <taxon>Vibrionales</taxon>
        <taxon>Vibrionaceae</taxon>
        <taxon>Vibrio</taxon>
    </lineage>
</organism>
<evidence type="ECO:0000313" key="5">
    <source>
        <dbReference type="EMBL" id="EGU46282.1"/>
    </source>
</evidence>
<comment type="similarity">
    <text evidence="1">Belongs to the glycosyl hydrolase 13 family.</text>
</comment>
<dbReference type="Gene3D" id="3.90.400.10">
    <property type="entry name" value="Oligo-1,6-glucosidase, Domain 2"/>
    <property type="match status" value="1"/>
</dbReference>
<dbReference type="GO" id="GO:0004556">
    <property type="term" value="F:alpha-amylase activity"/>
    <property type="evidence" value="ECO:0007669"/>
    <property type="project" value="TreeGrafter"/>
</dbReference>
<dbReference type="Gene3D" id="3.20.20.80">
    <property type="entry name" value="Glycosidases"/>
    <property type="match status" value="1"/>
</dbReference>
<protein>
    <submittedName>
        <fullName evidence="5">Glycosyl hydrolase family protein</fullName>
    </submittedName>
</protein>
<reference evidence="5 6" key="1">
    <citation type="journal article" date="2012" name="Int. J. Syst. Evol. Microbiol.">
        <title>Vibrio caribbeanicus sp. nov., isolated from the marine sponge Scleritoderma cyanea.</title>
        <authorList>
            <person name="Hoffmann M."/>
            <person name="Monday S.R."/>
            <person name="Allard M.W."/>
            <person name="Strain E.A."/>
            <person name="Whittaker P."/>
            <person name="Naum M."/>
            <person name="McCarthy P.J."/>
            <person name="Lopez J.V."/>
            <person name="Fischer M."/>
            <person name="Brown E.W."/>
        </authorList>
    </citation>
    <scope>NUCLEOTIDE SEQUENCE [LARGE SCALE GENOMIC DNA]</scope>
    <source>
        <strain evidence="5 6">ATCC 700023</strain>
    </source>
</reference>
<keyword evidence="2 5" id="KW-0378">Hydrolase</keyword>
<feature type="domain" description="Glycosyl hydrolase family 13 catalytic" evidence="4">
    <location>
        <begin position="12"/>
        <end position="401"/>
    </location>
</feature>